<name>A0A2P5BRJ5_PARAD</name>
<dbReference type="EMBL" id="JXTB01000233">
    <property type="protein sequence ID" value="PON51412.1"/>
    <property type="molecule type" value="Genomic_DNA"/>
</dbReference>
<sequence length="101" mass="11325">MAEIPCSIPVASEQNQKSTDGQHLLIERPLYVDEPSKVLQRFQLEAIASSSEIRDALKDENIQKLICDIDNSPDPENELDKARGLEGFRLFTDKILSTLSP</sequence>
<feature type="region of interest" description="Disordered" evidence="1">
    <location>
        <begin position="1"/>
        <end position="21"/>
    </location>
</feature>
<gene>
    <name evidence="2" type="ORF">PanWU01x14_216560</name>
</gene>
<dbReference type="Proteomes" id="UP000237105">
    <property type="component" value="Unassembled WGS sequence"/>
</dbReference>
<accession>A0A2P5BRJ5</accession>
<feature type="compositionally biased region" description="Polar residues" evidence="1">
    <location>
        <begin position="12"/>
        <end position="21"/>
    </location>
</feature>
<protein>
    <submittedName>
        <fullName evidence="2">Uncharacterized protein</fullName>
    </submittedName>
</protein>
<evidence type="ECO:0000313" key="2">
    <source>
        <dbReference type="EMBL" id="PON51412.1"/>
    </source>
</evidence>
<evidence type="ECO:0000256" key="1">
    <source>
        <dbReference type="SAM" id="MobiDB-lite"/>
    </source>
</evidence>
<evidence type="ECO:0000313" key="3">
    <source>
        <dbReference type="Proteomes" id="UP000237105"/>
    </source>
</evidence>
<keyword evidence="3" id="KW-1185">Reference proteome</keyword>
<comment type="caution">
    <text evidence="2">The sequence shown here is derived from an EMBL/GenBank/DDBJ whole genome shotgun (WGS) entry which is preliminary data.</text>
</comment>
<proteinExistence type="predicted"/>
<dbReference type="AlphaFoldDB" id="A0A2P5BRJ5"/>
<organism evidence="2 3">
    <name type="scientific">Parasponia andersonii</name>
    <name type="common">Sponia andersonii</name>
    <dbReference type="NCBI Taxonomy" id="3476"/>
    <lineage>
        <taxon>Eukaryota</taxon>
        <taxon>Viridiplantae</taxon>
        <taxon>Streptophyta</taxon>
        <taxon>Embryophyta</taxon>
        <taxon>Tracheophyta</taxon>
        <taxon>Spermatophyta</taxon>
        <taxon>Magnoliopsida</taxon>
        <taxon>eudicotyledons</taxon>
        <taxon>Gunneridae</taxon>
        <taxon>Pentapetalae</taxon>
        <taxon>rosids</taxon>
        <taxon>fabids</taxon>
        <taxon>Rosales</taxon>
        <taxon>Cannabaceae</taxon>
        <taxon>Parasponia</taxon>
    </lineage>
</organism>
<reference evidence="3" key="1">
    <citation type="submission" date="2016-06" db="EMBL/GenBank/DDBJ databases">
        <title>Parallel loss of symbiosis genes in relatives of nitrogen-fixing non-legume Parasponia.</title>
        <authorList>
            <person name="Van Velzen R."/>
            <person name="Holmer R."/>
            <person name="Bu F."/>
            <person name="Rutten L."/>
            <person name="Van Zeijl A."/>
            <person name="Liu W."/>
            <person name="Santuari L."/>
            <person name="Cao Q."/>
            <person name="Sharma T."/>
            <person name="Shen D."/>
            <person name="Roswanjaya Y."/>
            <person name="Wardhani T."/>
            <person name="Kalhor M.S."/>
            <person name="Jansen J."/>
            <person name="Van den Hoogen J."/>
            <person name="Gungor B."/>
            <person name="Hartog M."/>
            <person name="Hontelez J."/>
            <person name="Verver J."/>
            <person name="Yang W.-C."/>
            <person name="Schijlen E."/>
            <person name="Repin R."/>
            <person name="Schilthuizen M."/>
            <person name="Schranz E."/>
            <person name="Heidstra R."/>
            <person name="Miyata K."/>
            <person name="Fedorova E."/>
            <person name="Kohlen W."/>
            <person name="Bisseling T."/>
            <person name="Smit S."/>
            <person name="Geurts R."/>
        </authorList>
    </citation>
    <scope>NUCLEOTIDE SEQUENCE [LARGE SCALE GENOMIC DNA]</scope>
    <source>
        <strain evidence="3">cv. WU1-14</strain>
    </source>
</reference>
<dbReference type="STRING" id="3476.A0A2P5BRJ5"/>
<dbReference type="OrthoDB" id="18412at2759"/>